<evidence type="ECO:0000256" key="1">
    <source>
        <dbReference type="SAM" id="MobiDB-lite"/>
    </source>
</evidence>
<feature type="compositionally biased region" description="Acidic residues" evidence="1">
    <location>
        <begin position="236"/>
        <end position="245"/>
    </location>
</feature>
<dbReference type="Proteomes" id="UP000008820">
    <property type="component" value="Chromosome 2"/>
</dbReference>
<dbReference type="AlphaFoldDB" id="A0A6I8TQL0"/>
<evidence type="ECO:0000313" key="4">
    <source>
        <dbReference type="Proteomes" id="UP000008820"/>
    </source>
</evidence>
<protein>
    <submittedName>
        <fullName evidence="3">Uncharacterized protein</fullName>
    </submittedName>
</protein>
<reference evidence="3 4" key="1">
    <citation type="submission" date="2017-06" db="EMBL/GenBank/DDBJ databases">
        <title>Aedes aegypti genome working group (AGWG) sequencing and assembly.</title>
        <authorList>
            <consortium name="Aedes aegypti Genome Working Group (AGWG)"/>
            <person name="Matthews B.J."/>
        </authorList>
    </citation>
    <scope>NUCLEOTIDE SEQUENCE [LARGE SCALE GENOMIC DNA]</scope>
    <source>
        <strain evidence="3 4">LVP_AGWG</strain>
    </source>
</reference>
<accession>A0A6I8TQL0</accession>
<feature type="signal peptide" evidence="2">
    <location>
        <begin position="1"/>
        <end position="20"/>
    </location>
</feature>
<organism evidence="3 4">
    <name type="scientific">Aedes aegypti</name>
    <name type="common">Yellowfever mosquito</name>
    <name type="synonym">Culex aegypti</name>
    <dbReference type="NCBI Taxonomy" id="7159"/>
    <lineage>
        <taxon>Eukaryota</taxon>
        <taxon>Metazoa</taxon>
        <taxon>Ecdysozoa</taxon>
        <taxon>Arthropoda</taxon>
        <taxon>Hexapoda</taxon>
        <taxon>Insecta</taxon>
        <taxon>Pterygota</taxon>
        <taxon>Neoptera</taxon>
        <taxon>Endopterygota</taxon>
        <taxon>Diptera</taxon>
        <taxon>Nematocera</taxon>
        <taxon>Culicoidea</taxon>
        <taxon>Culicidae</taxon>
        <taxon>Culicinae</taxon>
        <taxon>Aedini</taxon>
        <taxon>Aedes</taxon>
        <taxon>Stegomyia</taxon>
    </lineage>
</organism>
<keyword evidence="4" id="KW-1185">Reference proteome</keyword>
<keyword evidence="2" id="KW-0732">Signal</keyword>
<reference evidence="3" key="2">
    <citation type="submission" date="2020-05" db="UniProtKB">
        <authorList>
            <consortium name="EnsemblMetazoa"/>
        </authorList>
    </citation>
    <scope>IDENTIFICATION</scope>
    <source>
        <strain evidence="3">LVP_AGWG</strain>
    </source>
</reference>
<feature type="compositionally biased region" description="Basic and acidic residues" evidence="1">
    <location>
        <begin position="183"/>
        <end position="197"/>
    </location>
</feature>
<sequence>MKTFATCFLLIGAVLAAAYAYPASDSKHNDPSDDTEYIVVPLEHQRPTYFNRYPSSFDSFDGIVDTDDFPHPGQSPVFFPSVNPFTWQFSSYLDDLVKRLRDRFSGSWNPFYGGSDFSHSGPGVWPIEIPDDDSSEDTQTNSTSTVKIIDGHKVIINDTYYTKKTEYGTSVYKVRVIDVKPATEGETEKPATEDKPVETGNRNGSDNDDETTKKDTEGESDNKEPTTEAPRRDTELDSSDEEAASVDDSVNAIDPNRDIDAAKKVEVDPLSEQEFGDDSLAELKSAALSESDSVERNVLTSVPYKDREDASSAEQPEDEYFSPDEWQQHQDDRKRIVVSVNGVTRYPVRNQNQFDVDPSTASEAIDLSNDIAINDMLAEQSIPLHPDVEVFAPNRRRPAQQDPMQSFPMFPGFPQQFPGGNRYPFPNQFPQQFPTRFPQPLPQFPQRPIGQFPMQAFPVFPPLNQQPNPVPFGQGQLPMQQIPVQQQPGGFGQQTPILMMTFPTNFLAAFRDVRP</sequence>
<dbReference type="EnsemblMetazoa" id="AAEL018117-RB">
    <property type="protein sequence ID" value="AAEL018117-PB"/>
    <property type="gene ID" value="AAEL018117"/>
</dbReference>
<evidence type="ECO:0000256" key="2">
    <source>
        <dbReference type="SAM" id="SignalP"/>
    </source>
</evidence>
<evidence type="ECO:0000313" key="3">
    <source>
        <dbReference type="EnsemblMetazoa" id="AAEL018117-PB"/>
    </source>
</evidence>
<feature type="chain" id="PRO_5043927097" evidence="2">
    <location>
        <begin position="21"/>
        <end position="515"/>
    </location>
</feature>
<feature type="region of interest" description="Disordered" evidence="1">
    <location>
        <begin position="183"/>
        <end position="257"/>
    </location>
</feature>
<dbReference type="OrthoDB" id="6346805at2759"/>
<feature type="region of interest" description="Disordered" evidence="1">
    <location>
        <begin position="122"/>
        <end position="144"/>
    </location>
</feature>
<feature type="compositionally biased region" description="Basic and acidic residues" evidence="1">
    <location>
        <begin position="210"/>
        <end position="235"/>
    </location>
</feature>
<dbReference type="FunCoup" id="A0A6I8TQL0">
    <property type="interactions" value="1"/>
</dbReference>
<feature type="region of interest" description="Disordered" evidence="1">
    <location>
        <begin position="286"/>
        <end position="330"/>
    </location>
</feature>
<name>A0A6I8TQL0_AEDAE</name>
<gene>
    <name evidence="3" type="primary">5565904</name>
</gene>
<proteinExistence type="predicted"/>
<dbReference type="InParanoid" id="A0A6I8TQL0"/>